<accession>A0A4Y2APN1</accession>
<dbReference type="Proteomes" id="UP000499080">
    <property type="component" value="Unassembled WGS sequence"/>
</dbReference>
<evidence type="ECO:0000313" key="3">
    <source>
        <dbReference type="Proteomes" id="UP000499080"/>
    </source>
</evidence>
<reference evidence="2 3" key="1">
    <citation type="journal article" date="2019" name="Sci. Rep.">
        <title>Orb-weaving spider Araneus ventricosus genome elucidates the spidroin gene catalogue.</title>
        <authorList>
            <person name="Kono N."/>
            <person name="Nakamura H."/>
            <person name="Ohtoshi R."/>
            <person name="Moran D.A.P."/>
            <person name="Shinohara A."/>
            <person name="Yoshida Y."/>
            <person name="Fujiwara M."/>
            <person name="Mori M."/>
            <person name="Tomita M."/>
            <person name="Arakawa K."/>
        </authorList>
    </citation>
    <scope>NUCLEOTIDE SEQUENCE [LARGE SCALE GENOMIC DNA]</scope>
</reference>
<keyword evidence="3" id="KW-1185">Reference proteome</keyword>
<dbReference type="EMBL" id="BGPR01000025">
    <property type="protein sequence ID" value="GBL81467.1"/>
    <property type="molecule type" value="Genomic_DNA"/>
</dbReference>
<sequence>MSTINNQQLLSSIINNLERRLLTTRSSNEKARTTPGPDRDSHQEDYGTILVPPVGLGVGFRRLTTEPNPTEGTRIDPYKALLSELKVLDSKRWPSNKSVGYGEPEIEKLCT</sequence>
<name>A0A4Y2APN1_ARAVE</name>
<evidence type="ECO:0000313" key="2">
    <source>
        <dbReference type="EMBL" id="GBL81467.1"/>
    </source>
</evidence>
<gene>
    <name evidence="2" type="ORF">AVEN_143736_1</name>
</gene>
<dbReference type="AlphaFoldDB" id="A0A4Y2APN1"/>
<feature type="region of interest" description="Disordered" evidence="1">
    <location>
        <begin position="23"/>
        <end position="47"/>
    </location>
</feature>
<evidence type="ECO:0000256" key="1">
    <source>
        <dbReference type="SAM" id="MobiDB-lite"/>
    </source>
</evidence>
<comment type="caution">
    <text evidence="2">The sequence shown here is derived from an EMBL/GenBank/DDBJ whole genome shotgun (WGS) entry which is preliminary data.</text>
</comment>
<organism evidence="2 3">
    <name type="scientific">Araneus ventricosus</name>
    <name type="common">Orbweaver spider</name>
    <name type="synonym">Epeira ventricosa</name>
    <dbReference type="NCBI Taxonomy" id="182803"/>
    <lineage>
        <taxon>Eukaryota</taxon>
        <taxon>Metazoa</taxon>
        <taxon>Ecdysozoa</taxon>
        <taxon>Arthropoda</taxon>
        <taxon>Chelicerata</taxon>
        <taxon>Arachnida</taxon>
        <taxon>Araneae</taxon>
        <taxon>Araneomorphae</taxon>
        <taxon>Entelegynae</taxon>
        <taxon>Araneoidea</taxon>
        <taxon>Araneidae</taxon>
        <taxon>Araneus</taxon>
    </lineage>
</organism>
<dbReference type="OrthoDB" id="6744003at2759"/>
<feature type="compositionally biased region" description="Basic and acidic residues" evidence="1">
    <location>
        <begin position="23"/>
        <end position="45"/>
    </location>
</feature>
<proteinExistence type="predicted"/>
<protein>
    <submittedName>
        <fullName evidence="2">Uncharacterized protein</fullName>
    </submittedName>
</protein>